<keyword evidence="1" id="KW-0143">Chaperone</keyword>
<sequence length="194" mass="22706">MTAEDTLQPLQALLSLRLADGCPCSEYDLLRWLQQPQQGLFSPTALQEPQSMFQAHFLLMHCLYSLRQQWANERSALLDISALQIQKHPWPAHSQQQQPDQHDPLAAYYLDLQHLQTSDDDIEQLLRNFWQRLLQPADEAADLATLELQPPTDAGEIRLQYRKLAMRHHPDRGGQPERFRDIQSAYQRLRQRYL</sequence>
<accession>A0A9X7V044</accession>
<dbReference type="PROSITE" id="PS50076">
    <property type="entry name" value="DNAJ_2"/>
    <property type="match status" value="1"/>
</dbReference>
<dbReference type="Pfam" id="PF00226">
    <property type="entry name" value="DnaJ"/>
    <property type="match status" value="1"/>
</dbReference>
<organism evidence="3 4">
    <name type="scientific">Venatoribacter cucullus</name>
    <dbReference type="NCBI Taxonomy" id="2661630"/>
    <lineage>
        <taxon>Bacteria</taxon>
        <taxon>Pseudomonadati</taxon>
        <taxon>Pseudomonadota</taxon>
        <taxon>Gammaproteobacteria</taxon>
        <taxon>Oceanospirillales</taxon>
        <taxon>Oceanospirillaceae</taxon>
        <taxon>Venatoribacter</taxon>
    </lineage>
</organism>
<dbReference type="SMART" id="SM00271">
    <property type="entry name" value="DnaJ"/>
    <property type="match status" value="1"/>
</dbReference>
<dbReference type="SUPFAM" id="SSF46565">
    <property type="entry name" value="Chaperone J-domain"/>
    <property type="match status" value="2"/>
</dbReference>
<dbReference type="RefSeq" id="WP_228344401.1">
    <property type="nucleotide sequence ID" value="NZ_CP046056.1"/>
</dbReference>
<evidence type="ECO:0000313" key="3">
    <source>
        <dbReference type="EMBL" id="QQD24356.1"/>
    </source>
</evidence>
<dbReference type="InterPro" id="IPR036869">
    <property type="entry name" value="J_dom_sf"/>
</dbReference>
<keyword evidence="4" id="KW-1185">Reference proteome</keyword>
<dbReference type="InterPro" id="IPR021059">
    <property type="entry name" value="DnaJ-related_N"/>
</dbReference>
<dbReference type="Proteomes" id="UP000596074">
    <property type="component" value="Chromosome"/>
</dbReference>
<name>A0A9X7V044_9GAMM</name>
<protein>
    <submittedName>
        <fullName evidence="3">DnaJ domain-containing protein</fullName>
    </submittedName>
</protein>
<dbReference type="CDD" id="cd06257">
    <property type="entry name" value="DnaJ"/>
    <property type="match status" value="1"/>
</dbReference>
<dbReference type="KEGG" id="vcw:GJQ55_07650"/>
<dbReference type="AlphaFoldDB" id="A0A9X7V044"/>
<evidence type="ECO:0000259" key="2">
    <source>
        <dbReference type="PROSITE" id="PS50076"/>
    </source>
</evidence>
<dbReference type="InterPro" id="IPR001623">
    <property type="entry name" value="DnaJ_domain"/>
</dbReference>
<proteinExistence type="predicted"/>
<feature type="domain" description="J" evidence="2">
    <location>
        <begin position="141"/>
        <end position="194"/>
    </location>
</feature>
<evidence type="ECO:0000313" key="4">
    <source>
        <dbReference type="Proteomes" id="UP000596074"/>
    </source>
</evidence>
<dbReference type="Pfam" id="PF12339">
    <property type="entry name" value="DNAJ_related"/>
    <property type="match status" value="1"/>
</dbReference>
<reference evidence="3 4" key="1">
    <citation type="submission" date="2019-11" db="EMBL/GenBank/DDBJ databases">
        <title>Venatorbacter sp. nov. a predator of Campylobacter and other Gram-negative bacteria.</title>
        <authorList>
            <person name="Saeedi A."/>
            <person name="Cummings N.J."/>
            <person name="Connerton I.F."/>
            <person name="Connerton P.L."/>
        </authorList>
    </citation>
    <scope>NUCLEOTIDE SEQUENCE [LARGE SCALE GENOMIC DNA]</scope>
    <source>
        <strain evidence="3">XL5</strain>
    </source>
</reference>
<evidence type="ECO:0000256" key="1">
    <source>
        <dbReference type="ARBA" id="ARBA00023186"/>
    </source>
</evidence>
<dbReference type="Gene3D" id="1.10.287.110">
    <property type="entry name" value="DnaJ domain"/>
    <property type="match status" value="1"/>
</dbReference>
<dbReference type="EMBL" id="CP046056">
    <property type="protein sequence ID" value="QQD24356.1"/>
    <property type="molecule type" value="Genomic_DNA"/>
</dbReference>
<gene>
    <name evidence="3" type="ORF">GJQ55_07650</name>
</gene>